<keyword evidence="4 9" id="KW-1133">Transmembrane helix</keyword>
<feature type="transmembrane region" description="Helical" evidence="9">
    <location>
        <begin position="20"/>
        <end position="42"/>
    </location>
</feature>
<evidence type="ECO:0000259" key="10">
    <source>
        <dbReference type="PROSITE" id="PS50262"/>
    </source>
</evidence>
<evidence type="ECO:0000256" key="2">
    <source>
        <dbReference type="ARBA" id="ARBA00022475"/>
    </source>
</evidence>
<feature type="transmembrane region" description="Helical" evidence="9">
    <location>
        <begin position="182"/>
        <end position="207"/>
    </location>
</feature>
<feature type="domain" description="G-protein coupled receptors family 1 profile" evidence="10">
    <location>
        <begin position="33"/>
        <end position="296"/>
    </location>
</feature>
<protein>
    <submittedName>
        <fullName evidence="11">Histamine H3 receptor</fullName>
    </submittedName>
</protein>
<dbReference type="PROSITE" id="PS50262">
    <property type="entry name" value="G_PROTEIN_RECEP_F1_2"/>
    <property type="match status" value="1"/>
</dbReference>
<keyword evidence="5" id="KW-0297">G-protein coupled receptor</keyword>
<accession>A0A9Q1HGI9</accession>
<organism evidence="11 12">
    <name type="scientific">Holothuria leucospilota</name>
    <name type="common">Black long sea cucumber</name>
    <name type="synonym">Mertensiothuria leucospilota</name>
    <dbReference type="NCBI Taxonomy" id="206669"/>
    <lineage>
        <taxon>Eukaryota</taxon>
        <taxon>Metazoa</taxon>
        <taxon>Echinodermata</taxon>
        <taxon>Eleutherozoa</taxon>
        <taxon>Echinozoa</taxon>
        <taxon>Holothuroidea</taxon>
        <taxon>Aspidochirotacea</taxon>
        <taxon>Aspidochirotida</taxon>
        <taxon>Holothuriidae</taxon>
        <taxon>Holothuria</taxon>
    </lineage>
</organism>
<evidence type="ECO:0000256" key="7">
    <source>
        <dbReference type="ARBA" id="ARBA00023170"/>
    </source>
</evidence>
<keyword evidence="2" id="KW-1003">Cell membrane</keyword>
<keyword evidence="6 9" id="KW-0472">Membrane</keyword>
<feature type="transmembrane region" description="Helical" evidence="9">
    <location>
        <begin position="134"/>
        <end position="155"/>
    </location>
</feature>
<dbReference type="InterPro" id="IPR017452">
    <property type="entry name" value="GPCR_Rhodpsn_7TM"/>
</dbReference>
<dbReference type="CDD" id="cd00637">
    <property type="entry name" value="7tm_classA_rhodopsin-like"/>
    <property type="match status" value="1"/>
</dbReference>
<dbReference type="OrthoDB" id="9996086at2759"/>
<keyword evidence="8" id="KW-0807">Transducer</keyword>
<evidence type="ECO:0000256" key="1">
    <source>
        <dbReference type="ARBA" id="ARBA00004651"/>
    </source>
</evidence>
<dbReference type="GO" id="GO:0043410">
    <property type="term" value="P:positive regulation of MAPK cascade"/>
    <property type="evidence" value="ECO:0007669"/>
    <property type="project" value="TreeGrafter"/>
</dbReference>
<dbReference type="GO" id="GO:0005886">
    <property type="term" value="C:plasma membrane"/>
    <property type="evidence" value="ECO:0007669"/>
    <property type="project" value="UniProtKB-SubCell"/>
</dbReference>
<evidence type="ECO:0000256" key="4">
    <source>
        <dbReference type="ARBA" id="ARBA00022989"/>
    </source>
</evidence>
<evidence type="ECO:0000256" key="3">
    <source>
        <dbReference type="ARBA" id="ARBA00022692"/>
    </source>
</evidence>
<dbReference type="Gene3D" id="1.20.1070.10">
    <property type="entry name" value="Rhodopsin 7-helix transmembrane proteins"/>
    <property type="match status" value="1"/>
</dbReference>
<dbReference type="PANTHER" id="PTHR24248:SF120">
    <property type="entry name" value="G-PROTEIN COUPLED RECEPTORS FAMILY 1 PROFILE DOMAIN-CONTAINING PROTEIN"/>
    <property type="match status" value="1"/>
</dbReference>
<dbReference type="GO" id="GO:0071880">
    <property type="term" value="P:adenylate cyclase-activating adrenergic receptor signaling pathway"/>
    <property type="evidence" value="ECO:0007669"/>
    <property type="project" value="TreeGrafter"/>
</dbReference>
<keyword evidence="12" id="KW-1185">Reference proteome</keyword>
<sequence length="296" mass="33668">MAFSNFSHIQETVDLPLFLNYFNIVVAFSAIVINLLVVYAYASDREIRRVPVHFFIFCLSISDELTGVALLIHFVWVQNGAIVPENNNVPCFLWGSLTYISVLSSSLLVILISWDRLQMVTHPFKHRKFTRRRAVLQTTVLLTFVFLYGMAHLYFGPVISGVFFNPDAEFIPCVISRVNTRYIHVSLVIDVIVPFIALIFINGLIGIRIVRLTIARIEAQRLELGHVDMPTSSEVDPPIDEVAISSMVSTETFQAKGEQEIKRRATDDSSKSSRKVYYKIREVCFFPVAWQTNALS</sequence>
<evidence type="ECO:0000313" key="11">
    <source>
        <dbReference type="EMBL" id="KAJ8044143.1"/>
    </source>
</evidence>
<comment type="caution">
    <text evidence="11">The sequence shown here is derived from an EMBL/GenBank/DDBJ whole genome shotgun (WGS) entry which is preliminary data.</text>
</comment>
<dbReference type="Proteomes" id="UP001152320">
    <property type="component" value="Chromosome 4"/>
</dbReference>
<name>A0A9Q1HGI9_HOLLE</name>
<evidence type="ECO:0000256" key="9">
    <source>
        <dbReference type="SAM" id="Phobius"/>
    </source>
</evidence>
<dbReference type="InterPro" id="IPR000276">
    <property type="entry name" value="GPCR_Rhodpsn"/>
</dbReference>
<reference evidence="11" key="1">
    <citation type="submission" date="2021-10" db="EMBL/GenBank/DDBJ databases">
        <title>Tropical sea cucumber genome reveals ecological adaptation and Cuvierian tubules defense mechanism.</title>
        <authorList>
            <person name="Chen T."/>
        </authorList>
    </citation>
    <scope>NUCLEOTIDE SEQUENCE</scope>
    <source>
        <strain evidence="11">Nanhai2018</strain>
        <tissue evidence="11">Muscle</tissue>
    </source>
</reference>
<dbReference type="GO" id="GO:0004930">
    <property type="term" value="F:G protein-coupled receptor activity"/>
    <property type="evidence" value="ECO:0007669"/>
    <property type="project" value="UniProtKB-KW"/>
</dbReference>
<feature type="transmembrane region" description="Helical" evidence="9">
    <location>
        <begin position="96"/>
        <end position="114"/>
    </location>
</feature>
<dbReference type="SUPFAM" id="SSF81321">
    <property type="entry name" value="Family A G protein-coupled receptor-like"/>
    <property type="match status" value="1"/>
</dbReference>
<evidence type="ECO:0000256" key="8">
    <source>
        <dbReference type="ARBA" id="ARBA00023224"/>
    </source>
</evidence>
<proteinExistence type="predicted"/>
<evidence type="ECO:0000313" key="12">
    <source>
        <dbReference type="Proteomes" id="UP001152320"/>
    </source>
</evidence>
<dbReference type="EMBL" id="JAIZAY010000004">
    <property type="protein sequence ID" value="KAJ8044143.1"/>
    <property type="molecule type" value="Genomic_DNA"/>
</dbReference>
<dbReference type="PANTHER" id="PTHR24248">
    <property type="entry name" value="ADRENERGIC RECEPTOR-RELATED G-PROTEIN COUPLED RECEPTOR"/>
    <property type="match status" value="1"/>
</dbReference>
<evidence type="ECO:0000256" key="5">
    <source>
        <dbReference type="ARBA" id="ARBA00023040"/>
    </source>
</evidence>
<gene>
    <name evidence="11" type="ORF">HOLleu_11526</name>
</gene>
<evidence type="ECO:0000256" key="6">
    <source>
        <dbReference type="ARBA" id="ARBA00023136"/>
    </source>
</evidence>
<comment type="subcellular location">
    <subcellularLocation>
        <location evidence="1">Cell membrane</location>
        <topology evidence="1">Multi-pass membrane protein</topology>
    </subcellularLocation>
</comment>
<keyword evidence="3 9" id="KW-0812">Transmembrane</keyword>
<feature type="transmembrane region" description="Helical" evidence="9">
    <location>
        <begin position="54"/>
        <end position="76"/>
    </location>
</feature>
<dbReference type="AlphaFoldDB" id="A0A9Q1HGI9"/>
<dbReference type="Pfam" id="PF00001">
    <property type="entry name" value="7tm_1"/>
    <property type="match status" value="1"/>
</dbReference>
<keyword evidence="7 11" id="KW-0675">Receptor</keyword>